<feature type="binding site" evidence="6">
    <location>
        <position position="49"/>
    </location>
    <ligand>
        <name>CoA</name>
        <dbReference type="ChEBI" id="CHEBI:57287"/>
    </ligand>
</feature>
<dbReference type="GO" id="GO:0070403">
    <property type="term" value="F:NAD+ binding"/>
    <property type="evidence" value="ECO:0007669"/>
    <property type="project" value="InterPro"/>
</dbReference>
<organism evidence="9 11">
    <name type="scientific">Hominibacterium faecale</name>
    <dbReference type="NCBI Taxonomy" id="2839743"/>
    <lineage>
        <taxon>Bacteria</taxon>
        <taxon>Bacillati</taxon>
        <taxon>Bacillota</taxon>
        <taxon>Clostridia</taxon>
        <taxon>Peptostreptococcales</taxon>
        <taxon>Anaerovoracaceae</taxon>
        <taxon>Hominibacterium</taxon>
    </lineage>
</organism>
<dbReference type="EMBL" id="JAOSHN010000005">
    <property type="protein sequence ID" value="MCU7379208.1"/>
    <property type="molecule type" value="Genomic_DNA"/>
</dbReference>
<feature type="binding site" evidence="6">
    <location>
        <position position="119"/>
    </location>
    <ligand>
        <name>CoA</name>
        <dbReference type="ChEBI" id="CHEBI:57287"/>
    </ligand>
</feature>
<evidence type="ECO:0000313" key="10">
    <source>
        <dbReference type="EMBL" id="MCU7379208.1"/>
    </source>
</evidence>
<feature type="binding site" evidence="6">
    <location>
        <position position="56"/>
    </location>
    <ligand>
        <name>CoA</name>
        <dbReference type="ChEBI" id="CHEBI:57287"/>
    </ligand>
</feature>
<dbReference type="GO" id="GO:0008691">
    <property type="term" value="F:3-hydroxybutyryl-CoA dehydrogenase activity"/>
    <property type="evidence" value="ECO:0007669"/>
    <property type="project" value="TreeGrafter"/>
</dbReference>
<dbReference type="Gene3D" id="1.10.1040.10">
    <property type="entry name" value="N-(1-d-carboxylethyl)-l-norvaline Dehydrogenase, domain 2"/>
    <property type="match status" value="1"/>
</dbReference>
<comment type="similarity">
    <text evidence="2">Belongs to the 3-hydroxyacyl-CoA dehydrogenase family.</text>
</comment>
<dbReference type="Pfam" id="PF00725">
    <property type="entry name" value="3HCDH"/>
    <property type="match status" value="1"/>
</dbReference>
<dbReference type="EMBL" id="JAOSHN010000002">
    <property type="protein sequence ID" value="MCU7377655.1"/>
    <property type="molecule type" value="Genomic_DNA"/>
</dbReference>
<evidence type="ECO:0000256" key="1">
    <source>
        <dbReference type="ARBA" id="ARBA00005086"/>
    </source>
</evidence>
<evidence type="ECO:0000256" key="2">
    <source>
        <dbReference type="ARBA" id="ARBA00009463"/>
    </source>
</evidence>
<feature type="site" description="Important for catalytic activity" evidence="5">
    <location>
        <position position="140"/>
    </location>
</feature>
<evidence type="ECO:0000256" key="3">
    <source>
        <dbReference type="ARBA" id="ARBA00023002"/>
    </source>
</evidence>
<dbReference type="PIRSF" id="PIRSF000105">
    <property type="entry name" value="HCDH"/>
    <property type="match status" value="1"/>
</dbReference>
<reference evidence="9" key="1">
    <citation type="submission" date="2022-09" db="EMBL/GenBank/DDBJ databases">
        <title>Culturomic study of gut microbiota in children with autism spectrum disorder.</title>
        <authorList>
            <person name="Efimov B.A."/>
            <person name="Chaplin A.V."/>
            <person name="Sokolova S.R."/>
            <person name="Pikina A.P."/>
            <person name="Korzhanova M."/>
            <person name="Belova V."/>
            <person name="Korostin D."/>
        </authorList>
    </citation>
    <scope>NUCLEOTIDE SEQUENCE</scope>
    <source>
        <strain evidence="9">ASD5510</strain>
    </source>
</reference>
<dbReference type="InterPro" id="IPR036291">
    <property type="entry name" value="NAD(P)-bd_dom_sf"/>
</dbReference>
<dbReference type="SUPFAM" id="SSF48179">
    <property type="entry name" value="6-phosphogluconate dehydrogenase C-terminal domain-like"/>
    <property type="match status" value="1"/>
</dbReference>
<dbReference type="PANTHER" id="PTHR48075">
    <property type="entry name" value="3-HYDROXYACYL-COA DEHYDROGENASE FAMILY PROTEIN"/>
    <property type="match status" value="1"/>
</dbReference>
<evidence type="ECO:0000313" key="9">
    <source>
        <dbReference type="EMBL" id="MCU7377655.1"/>
    </source>
</evidence>
<dbReference type="InterPro" id="IPR006176">
    <property type="entry name" value="3-OHacyl-CoA_DH_NAD-bd"/>
</dbReference>
<feature type="domain" description="3-hydroxyacyl-CoA dehydrogenase C-terminal" evidence="7">
    <location>
        <begin position="186"/>
        <end position="282"/>
    </location>
</feature>
<feature type="domain" description="3-hydroxyacyl-CoA dehydrogenase NAD binding" evidence="8">
    <location>
        <begin position="5"/>
        <end position="183"/>
    </location>
</feature>
<dbReference type="InterPro" id="IPR008927">
    <property type="entry name" value="6-PGluconate_DH-like_C_sf"/>
</dbReference>
<comment type="caution">
    <text evidence="9">The sequence shown here is derived from an EMBL/GenBank/DDBJ whole genome shotgun (WGS) entry which is preliminary data.</text>
</comment>
<keyword evidence="3" id="KW-0560">Oxidoreductase</keyword>
<dbReference type="Proteomes" id="UP001065549">
    <property type="component" value="Unassembled WGS sequence"/>
</dbReference>
<dbReference type="InterPro" id="IPR013328">
    <property type="entry name" value="6PGD_dom2"/>
</dbReference>
<evidence type="ECO:0000256" key="5">
    <source>
        <dbReference type="PIRSR" id="PIRSR000105-1"/>
    </source>
</evidence>
<proteinExistence type="inferred from homology"/>
<comment type="pathway">
    <text evidence="1">Lipid metabolism; butanoate metabolism.</text>
</comment>
<dbReference type="FunFam" id="3.40.50.720:FF:000009">
    <property type="entry name" value="Fatty oxidation complex, alpha subunit"/>
    <property type="match status" value="1"/>
</dbReference>
<sequence>MNVKKVFVVGAGFMGSGIVENVAAKGLEAVAYDISQQQLERSRKGIVRSLEKQVKKGKISEGDKTEILSRIRYVTDITECSKADVVIEAVAENKDIKVSIMKEIEKHAKEEAIIASNTSSISITSLGSVFKDPERFVGMHFFSPVPRIPLMEIVRGYQTGQRAIDIASELGEYLGKTCILAQDEAGFIVNRMLIPMLNEACILVERKIGTIEEIDMGMKKGLNHPMGPLELMDMIGIDVELAVMEVLHEEIGDPKYRPAVSLRRMVDSGFLGRKTNVGFYVYNEDGTKYPNPKLLELR</sequence>
<keyword evidence="11" id="KW-1185">Reference proteome</keyword>
<dbReference type="Pfam" id="PF02737">
    <property type="entry name" value="3HCDH_N"/>
    <property type="match status" value="1"/>
</dbReference>
<dbReference type="GO" id="GO:0006635">
    <property type="term" value="P:fatty acid beta-oxidation"/>
    <property type="evidence" value="ECO:0007669"/>
    <property type="project" value="TreeGrafter"/>
</dbReference>
<evidence type="ECO:0000259" key="8">
    <source>
        <dbReference type="Pfam" id="PF02737"/>
    </source>
</evidence>
<dbReference type="InterPro" id="IPR006108">
    <property type="entry name" value="3HC_DH_C"/>
</dbReference>
<dbReference type="Gene3D" id="3.40.50.720">
    <property type="entry name" value="NAD(P)-binding Rossmann-like Domain"/>
    <property type="match status" value="1"/>
</dbReference>
<dbReference type="AlphaFoldDB" id="A0A9J6QT02"/>
<accession>A0A9J6QT02</accession>
<dbReference type="RefSeq" id="WP_253020082.1">
    <property type="nucleotide sequence ID" value="NZ_JAOSHN010000002.1"/>
</dbReference>
<dbReference type="PANTHER" id="PTHR48075:SF5">
    <property type="entry name" value="3-HYDROXYBUTYRYL-COA DEHYDROGENASE"/>
    <property type="match status" value="1"/>
</dbReference>
<gene>
    <name evidence="9" type="ORF">OBO34_04705</name>
    <name evidence="10" type="ORF">OBO34_12715</name>
</gene>
<protein>
    <recommendedName>
        <fullName evidence="4">3-hydroxybutyryl-CoA dehydrogenase</fullName>
    </recommendedName>
</protein>
<dbReference type="InterPro" id="IPR022694">
    <property type="entry name" value="3-OHacyl-CoA_DH"/>
</dbReference>
<dbReference type="SUPFAM" id="SSF51735">
    <property type="entry name" value="NAD(P)-binding Rossmann-fold domains"/>
    <property type="match status" value="1"/>
</dbReference>
<evidence type="ECO:0000259" key="7">
    <source>
        <dbReference type="Pfam" id="PF00725"/>
    </source>
</evidence>
<name>A0A9J6QT02_9FIRM</name>
<evidence type="ECO:0000256" key="4">
    <source>
        <dbReference type="ARBA" id="ARBA00067747"/>
    </source>
</evidence>
<evidence type="ECO:0000313" key="11">
    <source>
        <dbReference type="Proteomes" id="UP001065549"/>
    </source>
</evidence>
<evidence type="ECO:0000256" key="6">
    <source>
        <dbReference type="PIRSR" id="PIRSR000105-3"/>
    </source>
</evidence>